<feature type="transmembrane region" description="Helical" evidence="7">
    <location>
        <begin position="42"/>
        <end position="62"/>
    </location>
</feature>
<dbReference type="InterPro" id="IPR003416">
    <property type="entry name" value="MgtC/SapB/SrpB/YhiD_fam"/>
</dbReference>
<evidence type="ECO:0000256" key="3">
    <source>
        <dbReference type="ARBA" id="ARBA00022475"/>
    </source>
</evidence>
<evidence type="ECO:0000313" key="9">
    <source>
        <dbReference type="EMBL" id="NEX46206.1"/>
    </source>
</evidence>
<keyword evidence="10" id="KW-1185">Reference proteome</keyword>
<comment type="caution">
    <text evidence="9">The sequence shown here is derived from an EMBL/GenBank/DDBJ whole genome shotgun (WGS) entry which is preliminary data.</text>
</comment>
<keyword evidence="6 7" id="KW-0472">Membrane</keyword>
<dbReference type="PANTHER" id="PTHR33778">
    <property type="entry name" value="PROTEIN MGTC"/>
    <property type="match status" value="1"/>
</dbReference>
<feature type="transmembrane region" description="Helical" evidence="7">
    <location>
        <begin position="82"/>
        <end position="100"/>
    </location>
</feature>
<evidence type="ECO:0000256" key="7">
    <source>
        <dbReference type="RuleBase" id="RU365041"/>
    </source>
</evidence>
<comment type="subcellular location">
    <subcellularLocation>
        <location evidence="7">Cell inner membrane</location>
        <topology evidence="7">Multi-pass membrane protein</topology>
    </subcellularLocation>
    <subcellularLocation>
        <location evidence="1">Cell membrane</location>
        <topology evidence="1">Multi-pass membrane protein</topology>
    </subcellularLocation>
</comment>
<keyword evidence="5 7" id="KW-1133">Transmembrane helix</keyword>
<sequence length="234" mass="24845">MTLDSLLATFLSVPLMLPLIGSLLTGALIGAEREMQAKPAGLRTHTLVCFGSALMMLIAAHQSAWDADFQPDTQIVTDMTRMPHAILTGIGFLGAGVIFREGLSVQGLTTAASLWLTASLGIVYGAGMLELAIIGTLIVLAVLVMLRLMQRVIPVHSALRLNIRALPAYRSADLMALLAQHGLRAGPLAFTQTRDDLTLNTTVTLPRQGTDLDALCAALRADPAVQDISLLPVD</sequence>
<organism evidence="9 10">
    <name type="scientific">Pseudotabrizicola algicola</name>
    <dbReference type="NCBI Taxonomy" id="2709381"/>
    <lineage>
        <taxon>Bacteria</taxon>
        <taxon>Pseudomonadati</taxon>
        <taxon>Pseudomonadota</taxon>
        <taxon>Alphaproteobacteria</taxon>
        <taxon>Rhodobacterales</taxon>
        <taxon>Paracoccaceae</taxon>
        <taxon>Pseudotabrizicola</taxon>
    </lineage>
</organism>
<proteinExistence type="inferred from homology"/>
<evidence type="ECO:0000256" key="6">
    <source>
        <dbReference type="ARBA" id="ARBA00023136"/>
    </source>
</evidence>
<gene>
    <name evidence="9" type="ORF">G3572_08315</name>
</gene>
<keyword evidence="3" id="KW-1003">Cell membrane</keyword>
<feature type="transmembrane region" description="Helical" evidence="7">
    <location>
        <begin position="6"/>
        <end position="30"/>
    </location>
</feature>
<dbReference type="Pfam" id="PF02308">
    <property type="entry name" value="MgtC"/>
    <property type="match status" value="1"/>
</dbReference>
<evidence type="ECO:0000256" key="2">
    <source>
        <dbReference type="ARBA" id="ARBA00009298"/>
    </source>
</evidence>
<comment type="similarity">
    <text evidence="2 7">Belongs to the MgtC/SapB family.</text>
</comment>
<accession>A0A6B3RLW8</accession>
<feature type="domain" description="MgtC/SapB/SrpB/YhiD N-terminal" evidence="8">
    <location>
        <begin position="20"/>
        <end position="151"/>
    </location>
</feature>
<dbReference type="PRINTS" id="PR01837">
    <property type="entry name" value="MGTCSAPBPROT"/>
</dbReference>
<evidence type="ECO:0000256" key="1">
    <source>
        <dbReference type="ARBA" id="ARBA00004651"/>
    </source>
</evidence>
<evidence type="ECO:0000313" key="10">
    <source>
        <dbReference type="Proteomes" id="UP000481421"/>
    </source>
</evidence>
<dbReference type="EMBL" id="JAAIKE010000002">
    <property type="protein sequence ID" value="NEX46206.1"/>
    <property type="molecule type" value="Genomic_DNA"/>
</dbReference>
<dbReference type="AlphaFoldDB" id="A0A6B3RLW8"/>
<feature type="transmembrane region" description="Helical" evidence="7">
    <location>
        <begin position="131"/>
        <end position="149"/>
    </location>
</feature>
<evidence type="ECO:0000256" key="5">
    <source>
        <dbReference type="ARBA" id="ARBA00022989"/>
    </source>
</evidence>
<name>A0A6B3RLW8_9RHOB</name>
<keyword evidence="4 7" id="KW-0812">Transmembrane</keyword>
<dbReference type="GO" id="GO:0005886">
    <property type="term" value="C:plasma membrane"/>
    <property type="evidence" value="ECO:0007669"/>
    <property type="project" value="UniProtKB-SubCell"/>
</dbReference>
<evidence type="ECO:0000256" key="4">
    <source>
        <dbReference type="ARBA" id="ARBA00022692"/>
    </source>
</evidence>
<dbReference type="Proteomes" id="UP000481421">
    <property type="component" value="Unassembled WGS sequence"/>
</dbReference>
<dbReference type="RefSeq" id="WP_164610681.1">
    <property type="nucleotide sequence ID" value="NZ_JAAIKE010000002.1"/>
</dbReference>
<keyword evidence="7" id="KW-0997">Cell inner membrane</keyword>
<protein>
    <recommendedName>
        <fullName evidence="7">Protein MgtC</fullName>
    </recommendedName>
</protein>
<evidence type="ECO:0000259" key="8">
    <source>
        <dbReference type="Pfam" id="PF02308"/>
    </source>
</evidence>
<dbReference type="InterPro" id="IPR049177">
    <property type="entry name" value="MgtC_SapB_SrpB_YhiD_N"/>
</dbReference>
<dbReference type="PANTHER" id="PTHR33778:SF1">
    <property type="entry name" value="MAGNESIUM TRANSPORTER YHID-RELATED"/>
    <property type="match status" value="1"/>
</dbReference>
<reference evidence="9 10" key="1">
    <citation type="submission" date="2020-02" db="EMBL/GenBank/DDBJ databases">
        <title>Rhodobacter algicola sp. nov., isolated from microalga culture.</title>
        <authorList>
            <person name="Park C.-Y."/>
        </authorList>
    </citation>
    <scope>NUCLEOTIDE SEQUENCE [LARGE SCALE GENOMIC DNA]</scope>
    <source>
        <strain evidence="9 10">ETT8</strain>
    </source>
</reference>